<name>A0A3B6A0V7_WHEAT</name>
<dbReference type="Gramene" id="TraesCAD_scaffold_111479_01G000200.1">
    <property type="protein sequence ID" value="TraesCAD_scaffold_111479_01G000200.1"/>
    <property type="gene ID" value="TraesCAD_scaffold_111479_01G000200"/>
</dbReference>
<evidence type="ECO:0000313" key="3">
    <source>
        <dbReference type="Proteomes" id="UP000019116"/>
    </source>
</evidence>
<keyword evidence="1" id="KW-0812">Transmembrane</keyword>
<keyword evidence="1" id="KW-1133">Transmembrane helix</keyword>
<dbReference type="GeneID" id="123175730"/>
<proteinExistence type="predicted"/>
<protein>
    <submittedName>
        <fullName evidence="2">Uncharacterized protein</fullName>
    </submittedName>
</protein>
<gene>
    <name evidence="2" type="primary">LOC123175730</name>
</gene>
<reference evidence="2" key="1">
    <citation type="submission" date="2018-08" db="EMBL/GenBank/DDBJ databases">
        <authorList>
            <person name="Rossello M."/>
        </authorList>
    </citation>
    <scope>NUCLEOTIDE SEQUENCE [LARGE SCALE GENOMIC DNA]</scope>
    <source>
        <strain evidence="2">cv. Chinese Spring</strain>
    </source>
</reference>
<dbReference type="Gramene" id="TraesSYM1D03G00563390.1">
    <property type="protein sequence ID" value="TraesSYM1D03G00563390.1"/>
    <property type="gene ID" value="TraesSYM1D03G00563390"/>
</dbReference>
<feature type="transmembrane region" description="Helical" evidence="1">
    <location>
        <begin position="110"/>
        <end position="130"/>
    </location>
</feature>
<keyword evidence="3" id="KW-1185">Reference proteome</keyword>
<sequence>MAAVRCAARRLGGSLFQRAQAEEGRRLVPSRLMRSRHLSNSTEQASKIKQKEEELYDAISKAEQKKKELFDAIYNAGKISTTTGQHLSVQATQGADDPLRWMRYAMRARGVFELAAKMTLTFMAFAFAFGSKANKVVEAKEDQ</sequence>
<dbReference type="Gramene" id="TraesCS1D02G388200.1">
    <property type="protein sequence ID" value="TraesCS1D02G388200.1"/>
    <property type="gene ID" value="TraesCS1D02G388200"/>
</dbReference>
<dbReference type="Gramene" id="TraesARI1D03G00562670.1">
    <property type="protein sequence ID" value="TraesARI1D03G00562670.1"/>
    <property type="gene ID" value="TraesARI1D03G00562670"/>
</dbReference>
<dbReference type="Gramene" id="TraesJAG1D03G00555810.1">
    <property type="protein sequence ID" value="TraesJAG1D03G00555810.1"/>
    <property type="gene ID" value="TraesJAG1D03G00555810"/>
</dbReference>
<reference evidence="2" key="2">
    <citation type="submission" date="2018-10" db="UniProtKB">
        <authorList>
            <consortium name="EnsemblPlants"/>
        </authorList>
    </citation>
    <scope>IDENTIFICATION</scope>
</reference>
<dbReference type="Proteomes" id="UP000019116">
    <property type="component" value="Chromosome 1D"/>
</dbReference>
<keyword evidence="1" id="KW-0472">Membrane</keyword>
<accession>A0A3B6A0V7</accession>
<dbReference type="Gramene" id="TraesCS1D03G0900000.1">
    <property type="protein sequence ID" value="TraesCS1D03G0900000.1.CDS"/>
    <property type="gene ID" value="TraesCS1D03G0900000"/>
</dbReference>
<dbReference type="Gramene" id="TraesROB_scaffold_116766_01G000100.1">
    <property type="protein sequence ID" value="TraesROB_scaffold_116766_01G000100.1"/>
    <property type="gene ID" value="TraesROB_scaffold_116766_01G000100"/>
</dbReference>
<dbReference type="Gramene" id="TraesLAC1D03G00560160.1">
    <property type="protein sequence ID" value="TraesLAC1D03G00560160.1"/>
    <property type="gene ID" value="TraesLAC1D03G00560160"/>
</dbReference>
<dbReference type="SMR" id="A0A3B6A0V7"/>
<dbReference type="Gramene" id="TraesMAC1D03G00555880.1">
    <property type="protein sequence ID" value="TraesMAC1D03G00555880.1"/>
    <property type="gene ID" value="TraesMAC1D03G00555880"/>
</dbReference>
<dbReference type="AlphaFoldDB" id="A0A3B6A0V7"/>
<dbReference type="EnsemblPlants" id="TraesCS1D02G388200.1">
    <property type="protein sequence ID" value="TraesCS1D02G388200.1"/>
    <property type="gene ID" value="TraesCS1D02G388200"/>
</dbReference>
<evidence type="ECO:0000256" key="1">
    <source>
        <dbReference type="SAM" id="Phobius"/>
    </source>
</evidence>
<evidence type="ECO:0000313" key="2">
    <source>
        <dbReference type="EnsemblPlants" id="TraesCS1D02G388200.1"/>
    </source>
</evidence>
<dbReference type="RefSeq" id="XP_044446231.1">
    <property type="nucleotide sequence ID" value="XM_044590296.1"/>
</dbReference>
<dbReference type="Gramene" id="TraesCLE_scaffold_065245_01G000100.1">
    <property type="protein sequence ID" value="TraesCLE_scaffold_065245_01G000100.1"/>
    <property type="gene ID" value="TraesCLE_scaffold_065245_01G000100"/>
</dbReference>
<organism evidence="2">
    <name type="scientific">Triticum aestivum</name>
    <name type="common">Wheat</name>
    <dbReference type="NCBI Taxonomy" id="4565"/>
    <lineage>
        <taxon>Eukaryota</taxon>
        <taxon>Viridiplantae</taxon>
        <taxon>Streptophyta</taxon>
        <taxon>Embryophyta</taxon>
        <taxon>Tracheophyta</taxon>
        <taxon>Spermatophyta</taxon>
        <taxon>Magnoliopsida</taxon>
        <taxon>Liliopsida</taxon>
        <taxon>Poales</taxon>
        <taxon>Poaceae</taxon>
        <taxon>BOP clade</taxon>
        <taxon>Pooideae</taxon>
        <taxon>Triticodae</taxon>
        <taxon>Triticeae</taxon>
        <taxon>Triticinae</taxon>
        <taxon>Triticum</taxon>
    </lineage>
</organism>
<dbReference type="Gramene" id="TraesJUL1D03G00559230.1">
    <property type="protein sequence ID" value="TraesJUL1D03G00559230.1"/>
    <property type="gene ID" value="TraesJUL1D03G00559230"/>
</dbReference>
<dbReference type="Gramene" id="TraesLDM1D03G00558720.1">
    <property type="protein sequence ID" value="TraesLDM1D03G00558720.1"/>
    <property type="gene ID" value="TraesLDM1D03G00558720"/>
</dbReference>
<dbReference type="Gramene" id="TraesNOR1D03G00566290.1">
    <property type="protein sequence ID" value="TraesNOR1D03G00566290.1"/>
    <property type="gene ID" value="TraesNOR1D03G00566290"/>
</dbReference>
<dbReference type="OrthoDB" id="700217at2759"/>
<dbReference type="Gramene" id="TraesSTA1D03G00554950.1">
    <property type="protein sequence ID" value="TraesSTA1D03G00554950.1"/>
    <property type="gene ID" value="TraesSTA1D03G00554950"/>
</dbReference>
<dbReference type="Gramene" id="TraesWEE_scaffold_176922_01G000100.1">
    <property type="protein sequence ID" value="TraesWEE_scaffold_176922_01G000100.1"/>
    <property type="gene ID" value="TraesWEE_scaffold_176922_01G000100"/>
</dbReference>